<dbReference type="AlphaFoldDB" id="A0AAV2AJP6"/>
<evidence type="ECO:0000313" key="1">
    <source>
        <dbReference type="EMBL" id="CAL1283485.1"/>
    </source>
</evidence>
<accession>A0AAV2AJP6</accession>
<organism evidence="1 2">
    <name type="scientific">Larinioides sclopetarius</name>
    <dbReference type="NCBI Taxonomy" id="280406"/>
    <lineage>
        <taxon>Eukaryota</taxon>
        <taxon>Metazoa</taxon>
        <taxon>Ecdysozoa</taxon>
        <taxon>Arthropoda</taxon>
        <taxon>Chelicerata</taxon>
        <taxon>Arachnida</taxon>
        <taxon>Araneae</taxon>
        <taxon>Araneomorphae</taxon>
        <taxon>Entelegynae</taxon>
        <taxon>Araneoidea</taxon>
        <taxon>Araneidae</taxon>
        <taxon>Larinioides</taxon>
    </lineage>
</organism>
<evidence type="ECO:0008006" key="3">
    <source>
        <dbReference type="Google" id="ProtNLM"/>
    </source>
</evidence>
<evidence type="ECO:0000313" key="2">
    <source>
        <dbReference type="Proteomes" id="UP001497382"/>
    </source>
</evidence>
<proteinExistence type="predicted"/>
<gene>
    <name evidence="1" type="ORF">LARSCL_LOCUS12630</name>
</gene>
<dbReference type="EMBL" id="CAXIEN010000168">
    <property type="protein sequence ID" value="CAL1283485.1"/>
    <property type="molecule type" value="Genomic_DNA"/>
</dbReference>
<dbReference type="Proteomes" id="UP001497382">
    <property type="component" value="Unassembled WGS sequence"/>
</dbReference>
<protein>
    <recommendedName>
        <fullName evidence="3">Metallophosphoesterase</fullName>
    </recommendedName>
</protein>
<name>A0AAV2AJP6_9ARAC</name>
<comment type="caution">
    <text evidence="1">The sequence shown here is derived from an EMBL/GenBank/DDBJ whole genome shotgun (WGS) entry which is preliminary data.</text>
</comment>
<reference evidence="1 2" key="1">
    <citation type="submission" date="2024-04" db="EMBL/GenBank/DDBJ databases">
        <authorList>
            <person name="Rising A."/>
            <person name="Reimegard J."/>
            <person name="Sonavane S."/>
            <person name="Akerstrom W."/>
            <person name="Nylinder S."/>
            <person name="Hedman E."/>
            <person name="Kallberg Y."/>
        </authorList>
    </citation>
    <scope>NUCLEOTIDE SEQUENCE [LARGE SCALE GENOMIC DNA]</scope>
</reference>
<keyword evidence="2" id="KW-1185">Reference proteome</keyword>
<sequence>MYEEETIAHRLPLTRRASWLYLFPFFKSWAGGTRGIYLKRSRGLVFLSDSHVNRNGAYERATGKGGYF</sequence>